<evidence type="ECO:0000313" key="3">
    <source>
        <dbReference type="EMBL" id="KAJ7016771.1"/>
    </source>
</evidence>
<feature type="signal peptide" evidence="2">
    <location>
        <begin position="1"/>
        <end position="19"/>
    </location>
</feature>
<evidence type="ECO:0000256" key="1">
    <source>
        <dbReference type="SAM" id="MobiDB-lite"/>
    </source>
</evidence>
<organism evidence="3 4">
    <name type="scientific">Mycena alexandri</name>
    <dbReference type="NCBI Taxonomy" id="1745969"/>
    <lineage>
        <taxon>Eukaryota</taxon>
        <taxon>Fungi</taxon>
        <taxon>Dikarya</taxon>
        <taxon>Basidiomycota</taxon>
        <taxon>Agaricomycotina</taxon>
        <taxon>Agaricomycetes</taxon>
        <taxon>Agaricomycetidae</taxon>
        <taxon>Agaricales</taxon>
        <taxon>Marasmiineae</taxon>
        <taxon>Mycenaceae</taxon>
        <taxon>Mycena</taxon>
    </lineage>
</organism>
<protein>
    <submittedName>
        <fullName evidence="3">Uncharacterized protein</fullName>
    </submittedName>
</protein>
<proteinExistence type="predicted"/>
<dbReference type="AlphaFoldDB" id="A0AAD6RWK9"/>
<feature type="chain" id="PRO_5041911574" evidence="2">
    <location>
        <begin position="20"/>
        <end position="141"/>
    </location>
</feature>
<name>A0AAD6RWK9_9AGAR</name>
<reference evidence="3" key="1">
    <citation type="submission" date="2023-03" db="EMBL/GenBank/DDBJ databases">
        <title>Massive genome expansion in bonnet fungi (Mycena s.s.) driven by repeated elements and novel gene families across ecological guilds.</title>
        <authorList>
            <consortium name="Lawrence Berkeley National Laboratory"/>
            <person name="Harder C.B."/>
            <person name="Miyauchi S."/>
            <person name="Viragh M."/>
            <person name="Kuo A."/>
            <person name="Thoen E."/>
            <person name="Andreopoulos B."/>
            <person name="Lu D."/>
            <person name="Skrede I."/>
            <person name="Drula E."/>
            <person name="Henrissat B."/>
            <person name="Morin E."/>
            <person name="Kohler A."/>
            <person name="Barry K."/>
            <person name="LaButti K."/>
            <person name="Morin E."/>
            <person name="Salamov A."/>
            <person name="Lipzen A."/>
            <person name="Mereny Z."/>
            <person name="Hegedus B."/>
            <person name="Baldrian P."/>
            <person name="Stursova M."/>
            <person name="Weitz H."/>
            <person name="Taylor A."/>
            <person name="Grigoriev I.V."/>
            <person name="Nagy L.G."/>
            <person name="Martin F."/>
            <person name="Kauserud H."/>
        </authorList>
    </citation>
    <scope>NUCLEOTIDE SEQUENCE</scope>
    <source>
        <strain evidence="3">CBHHK200</strain>
    </source>
</reference>
<comment type="caution">
    <text evidence="3">The sequence shown here is derived from an EMBL/GenBank/DDBJ whole genome shotgun (WGS) entry which is preliminary data.</text>
</comment>
<dbReference type="EMBL" id="JARJCM010000464">
    <property type="protein sequence ID" value="KAJ7016771.1"/>
    <property type="molecule type" value="Genomic_DNA"/>
</dbReference>
<gene>
    <name evidence="3" type="ORF">C8F04DRAFT_1406586</name>
</gene>
<dbReference type="Proteomes" id="UP001218188">
    <property type="component" value="Unassembled WGS sequence"/>
</dbReference>
<evidence type="ECO:0000313" key="4">
    <source>
        <dbReference type="Proteomes" id="UP001218188"/>
    </source>
</evidence>
<feature type="region of interest" description="Disordered" evidence="1">
    <location>
        <begin position="76"/>
        <end position="95"/>
    </location>
</feature>
<evidence type="ECO:0000256" key="2">
    <source>
        <dbReference type="SAM" id="SignalP"/>
    </source>
</evidence>
<accession>A0AAD6RWK9</accession>
<sequence>MKSTATTLLLLLNFIVVRGHPAPATEINARVDGPNAEIAQQVGGEIIDKILPKNSATAIVKGLATSLVGTLAGLADTVRPDSPPPPKLAPSNSNEQNATLAGKYVATNFLGNDPVVPDAVAAVSGAIGELADIASPAEGVV</sequence>
<keyword evidence="2" id="KW-0732">Signal</keyword>
<keyword evidence="4" id="KW-1185">Reference proteome</keyword>